<dbReference type="InterPro" id="IPR011251">
    <property type="entry name" value="Luciferase-like_dom"/>
</dbReference>
<evidence type="ECO:0000256" key="3">
    <source>
        <dbReference type="ARBA" id="ARBA00023002"/>
    </source>
</evidence>
<dbReference type="InterPro" id="IPR019923">
    <property type="entry name" value="Lucif-like_OxRdtase_MSMEG_2516"/>
</dbReference>
<evidence type="ECO:0000256" key="4">
    <source>
        <dbReference type="ARBA" id="ARBA00023033"/>
    </source>
</evidence>
<keyword evidence="3" id="KW-0560">Oxidoreductase</keyword>
<dbReference type="KEGG" id="nwl:NWFMUON74_36820"/>
<evidence type="ECO:0000259" key="5">
    <source>
        <dbReference type="Pfam" id="PF00296"/>
    </source>
</evidence>
<name>A0A7G1KLI2_9NOCA</name>
<dbReference type="Gene3D" id="3.20.20.30">
    <property type="entry name" value="Luciferase-like domain"/>
    <property type="match status" value="1"/>
</dbReference>
<keyword evidence="1" id="KW-0285">Flavoprotein</keyword>
<dbReference type="PANTHER" id="PTHR42847:SF4">
    <property type="entry name" value="ALKANESULFONATE MONOOXYGENASE-RELATED"/>
    <property type="match status" value="1"/>
</dbReference>
<dbReference type="RefSeq" id="WP_187683079.1">
    <property type="nucleotide sequence ID" value="NZ_AP023396.1"/>
</dbReference>
<dbReference type="GO" id="GO:0008726">
    <property type="term" value="F:alkanesulfonate monooxygenase activity"/>
    <property type="evidence" value="ECO:0007669"/>
    <property type="project" value="TreeGrafter"/>
</dbReference>
<dbReference type="InterPro" id="IPR036661">
    <property type="entry name" value="Luciferase-like_sf"/>
</dbReference>
<evidence type="ECO:0000313" key="7">
    <source>
        <dbReference type="Proteomes" id="UP000516173"/>
    </source>
</evidence>
<reference evidence="6 7" key="1">
    <citation type="submission" date="2020-08" db="EMBL/GenBank/DDBJ databases">
        <title>Genome Sequencing of Nocardia wallacei strain FMUON74 and assembly.</title>
        <authorList>
            <person name="Toyokawa M."/>
            <person name="Uesaka K."/>
        </authorList>
    </citation>
    <scope>NUCLEOTIDE SEQUENCE [LARGE SCALE GENOMIC DNA]</scope>
    <source>
        <strain evidence="6 7">FMUON74</strain>
    </source>
</reference>
<dbReference type="PANTHER" id="PTHR42847">
    <property type="entry name" value="ALKANESULFONATE MONOOXYGENASE"/>
    <property type="match status" value="1"/>
</dbReference>
<evidence type="ECO:0000256" key="1">
    <source>
        <dbReference type="ARBA" id="ARBA00022630"/>
    </source>
</evidence>
<evidence type="ECO:0000256" key="2">
    <source>
        <dbReference type="ARBA" id="ARBA00022643"/>
    </source>
</evidence>
<keyword evidence="7" id="KW-1185">Reference proteome</keyword>
<dbReference type="GeneID" id="80348205"/>
<feature type="domain" description="Luciferase-like" evidence="5">
    <location>
        <begin position="19"/>
        <end position="266"/>
    </location>
</feature>
<dbReference type="Proteomes" id="UP000516173">
    <property type="component" value="Chromosome"/>
</dbReference>
<organism evidence="6 7">
    <name type="scientific">Nocardia wallacei</name>
    <dbReference type="NCBI Taxonomy" id="480035"/>
    <lineage>
        <taxon>Bacteria</taxon>
        <taxon>Bacillati</taxon>
        <taxon>Actinomycetota</taxon>
        <taxon>Actinomycetes</taxon>
        <taxon>Mycobacteriales</taxon>
        <taxon>Nocardiaceae</taxon>
        <taxon>Nocardia</taxon>
    </lineage>
</organism>
<dbReference type="InterPro" id="IPR050172">
    <property type="entry name" value="SsuD_RutA_monooxygenase"/>
</dbReference>
<dbReference type="EMBL" id="AP023396">
    <property type="protein sequence ID" value="BCK55910.1"/>
    <property type="molecule type" value="Genomic_DNA"/>
</dbReference>
<protein>
    <submittedName>
        <fullName evidence="6">LLM class F420-dependent oxidoreductase</fullName>
    </submittedName>
</protein>
<proteinExistence type="predicted"/>
<dbReference type="NCBIfam" id="TIGR03621">
    <property type="entry name" value="F420_MSMEG_2516"/>
    <property type="match status" value="1"/>
</dbReference>
<dbReference type="GO" id="GO:0046306">
    <property type="term" value="P:alkanesulfonate catabolic process"/>
    <property type="evidence" value="ECO:0007669"/>
    <property type="project" value="TreeGrafter"/>
</dbReference>
<dbReference type="SUPFAM" id="SSF51679">
    <property type="entry name" value="Bacterial luciferase-like"/>
    <property type="match status" value="1"/>
</dbReference>
<evidence type="ECO:0000313" key="6">
    <source>
        <dbReference type="EMBL" id="BCK55910.1"/>
    </source>
</evidence>
<keyword evidence="2" id="KW-0288">FMN</keyword>
<sequence length="290" mass="31414">MSGAGTLRFGVNTVWSGDRTAFVEETRRAEKLGFDVIGLADHLGYPAPFPALVLAAEATERVLVNTFVLNAGFYNPVLLAREAATVDRLTGGRLELGLGAGYVEAEYRAAAIPFGTPGDRVRHLERTVAELKSRFADPEHAPRPHQPCPRLLIAGGGDRLLRLAAEHADVISFSGAAKARDGGRIPAGSAQLAERVSFVRAAARDRLAEVELNLLVQQAATDAGPLLERLRPRMPGITRETLDDSPVFLLGTPRDIADQIAELHERLGITYFTTFGHSMELFAEAMELLR</sequence>
<dbReference type="Pfam" id="PF00296">
    <property type="entry name" value="Bac_luciferase"/>
    <property type="match status" value="1"/>
</dbReference>
<accession>A0A7G1KLI2</accession>
<dbReference type="AlphaFoldDB" id="A0A7G1KLI2"/>
<gene>
    <name evidence="6" type="ORF">NWFMUON74_36820</name>
</gene>
<keyword evidence="4" id="KW-0503">Monooxygenase</keyword>